<dbReference type="GO" id="GO:0071770">
    <property type="term" value="P:DIM/DIP cell wall layer assembly"/>
    <property type="evidence" value="ECO:0007669"/>
    <property type="project" value="TreeGrafter"/>
</dbReference>
<evidence type="ECO:0000259" key="7">
    <source>
        <dbReference type="PROSITE" id="PS52019"/>
    </source>
</evidence>
<dbReference type="Pfam" id="PF00698">
    <property type="entry name" value="Acyl_transf_1"/>
    <property type="match status" value="1"/>
</dbReference>
<dbReference type="InterPro" id="IPR009081">
    <property type="entry name" value="PP-bd_ACP"/>
</dbReference>
<dbReference type="InterPro" id="IPR020807">
    <property type="entry name" value="PKS_DH"/>
</dbReference>
<name>A0A6I4MGX0_9ACTN</name>
<dbReference type="Gene3D" id="3.30.70.3290">
    <property type="match status" value="1"/>
</dbReference>
<feature type="region of interest" description="N-terminal hotdog fold" evidence="4">
    <location>
        <begin position="897"/>
        <end position="1026"/>
    </location>
</feature>
<feature type="active site" description="Proton donor; for dehydratase activity" evidence="4">
    <location>
        <position position="1103"/>
    </location>
</feature>
<dbReference type="GO" id="GO:0005737">
    <property type="term" value="C:cytoplasm"/>
    <property type="evidence" value="ECO:0007669"/>
    <property type="project" value="TreeGrafter"/>
</dbReference>
<dbReference type="PROSITE" id="PS52019">
    <property type="entry name" value="PKS_MFAS_DH"/>
    <property type="match status" value="1"/>
</dbReference>
<keyword evidence="3" id="KW-0808">Transferase</keyword>
<dbReference type="InterPro" id="IPR057326">
    <property type="entry name" value="KR_dom"/>
</dbReference>
<feature type="region of interest" description="C-terminal hotdog fold" evidence="4">
    <location>
        <begin position="1042"/>
        <end position="1194"/>
    </location>
</feature>
<evidence type="ECO:0000259" key="5">
    <source>
        <dbReference type="PROSITE" id="PS50075"/>
    </source>
</evidence>
<evidence type="ECO:0000256" key="1">
    <source>
        <dbReference type="ARBA" id="ARBA00022450"/>
    </source>
</evidence>
<protein>
    <submittedName>
        <fullName evidence="8">SDR family NAD(P)-dependent oxidoreductase</fullName>
    </submittedName>
</protein>
<organism evidence="8 9">
    <name type="scientific">Actinomadura physcomitrii</name>
    <dbReference type="NCBI Taxonomy" id="2650748"/>
    <lineage>
        <taxon>Bacteria</taxon>
        <taxon>Bacillati</taxon>
        <taxon>Actinomycetota</taxon>
        <taxon>Actinomycetes</taxon>
        <taxon>Streptosporangiales</taxon>
        <taxon>Thermomonosporaceae</taxon>
        <taxon>Actinomadura</taxon>
    </lineage>
</organism>
<keyword evidence="1" id="KW-0596">Phosphopantetheine</keyword>
<evidence type="ECO:0000256" key="4">
    <source>
        <dbReference type="PROSITE-ProRule" id="PRU01363"/>
    </source>
</evidence>
<dbReference type="GO" id="GO:0004315">
    <property type="term" value="F:3-oxoacyl-[acyl-carrier-protein] synthase activity"/>
    <property type="evidence" value="ECO:0007669"/>
    <property type="project" value="InterPro"/>
</dbReference>
<dbReference type="Gene3D" id="1.10.1200.10">
    <property type="entry name" value="ACP-like"/>
    <property type="match status" value="1"/>
</dbReference>
<dbReference type="InterPro" id="IPR049900">
    <property type="entry name" value="PKS_mFAS_DH"/>
</dbReference>
<dbReference type="PANTHER" id="PTHR43775">
    <property type="entry name" value="FATTY ACID SYNTHASE"/>
    <property type="match status" value="1"/>
</dbReference>
<feature type="domain" description="Carrier" evidence="5">
    <location>
        <begin position="1710"/>
        <end position="1784"/>
    </location>
</feature>
<dbReference type="Pfam" id="PF00109">
    <property type="entry name" value="ketoacyl-synt"/>
    <property type="match status" value="1"/>
</dbReference>
<dbReference type="InterPro" id="IPR016035">
    <property type="entry name" value="Acyl_Trfase/lysoPLipase"/>
</dbReference>
<dbReference type="SUPFAM" id="SSF47336">
    <property type="entry name" value="ACP-like"/>
    <property type="match status" value="1"/>
</dbReference>
<dbReference type="SMART" id="SM00825">
    <property type="entry name" value="PKS_KS"/>
    <property type="match status" value="1"/>
</dbReference>
<dbReference type="GO" id="GO:0006633">
    <property type="term" value="P:fatty acid biosynthetic process"/>
    <property type="evidence" value="ECO:0007669"/>
    <property type="project" value="InterPro"/>
</dbReference>
<accession>A0A6I4MGX0</accession>
<feature type="domain" description="Ketosynthase family 3 (KS3)" evidence="6">
    <location>
        <begin position="1"/>
        <end position="425"/>
    </location>
</feature>
<dbReference type="PANTHER" id="PTHR43775:SF37">
    <property type="entry name" value="SI:DKEY-61P9.11"/>
    <property type="match status" value="1"/>
</dbReference>
<dbReference type="InterPro" id="IPR049552">
    <property type="entry name" value="PKS_DH_N"/>
</dbReference>
<dbReference type="RefSeq" id="WP_151597475.1">
    <property type="nucleotide sequence ID" value="NZ_WBMS02000032.1"/>
</dbReference>
<dbReference type="InterPro" id="IPR020806">
    <property type="entry name" value="PKS_PP-bd"/>
</dbReference>
<gene>
    <name evidence="8" type="ORF">F8568_032330</name>
</gene>
<dbReference type="SUPFAM" id="SSF51735">
    <property type="entry name" value="NAD(P)-binding Rossmann-fold domains"/>
    <property type="match status" value="2"/>
</dbReference>
<dbReference type="Proteomes" id="UP000462055">
    <property type="component" value="Unassembled WGS sequence"/>
</dbReference>
<dbReference type="SMART" id="SM00822">
    <property type="entry name" value="PKS_KR"/>
    <property type="match status" value="1"/>
</dbReference>
<dbReference type="Pfam" id="PF14765">
    <property type="entry name" value="PS-DH"/>
    <property type="match status" value="1"/>
</dbReference>
<dbReference type="GO" id="GO:0004312">
    <property type="term" value="F:fatty acid synthase activity"/>
    <property type="evidence" value="ECO:0007669"/>
    <property type="project" value="TreeGrafter"/>
</dbReference>
<evidence type="ECO:0000256" key="3">
    <source>
        <dbReference type="ARBA" id="ARBA00022679"/>
    </source>
</evidence>
<dbReference type="Gene3D" id="3.40.366.10">
    <property type="entry name" value="Malonyl-Coenzyme A Acyl Carrier Protein, domain 2"/>
    <property type="match status" value="1"/>
</dbReference>
<dbReference type="GO" id="GO:0005886">
    <property type="term" value="C:plasma membrane"/>
    <property type="evidence" value="ECO:0007669"/>
    <property type="project" value="TreeGrafter"/>
</dbReference>
<dbReference type="Gene3D" id="3.10.129.110">
    <property type="entry name" value="Polyketide synthase dehydratase"/>
    <property type="match status" value="1"/>
</dbReference>
<dbReference type="FunFam" id="3.40.47.10:FF:000019">
    <property type="entry name" value="Polyketide synthase type I"/>
    <property type="match status" value="1"/>
</dbReference>
<dbReference type="PROSITE" id="PS50075">
    <property type="entry name" value="CARRIER"/>
    <property type="match status" value="1"/>
</dbReference>
<dbReference type="Pfam" id="PF16197">
    <property type="entry name" value="KAsynt_C_assoc"/>
    <property type="match status" value="1"/>
</dbReference>
<dbReference type="InterPro" id="IPR036291">
    <property type="entry name" value="NAD(P)-bd_dom_sf"/>
</dbReference>
<dbReference type="CDD" id="cd08955">
    <property type="entry name" value="KR_2_FAS_SDR_x"/>
    <property type="match status" value="1"/>
</dbReference>
<sequence>MEPIAIIGMGCRFPRADGPEEFWKLLLDGVDAISEVPPDRWEAGELYDADPSAPGKMVTRWGGFLDGVDRFDREFFGISPREASAIDPQQRLLLEVAWEALEDAGQVVTALAGTDTGVFVGISSYDYALLQASRLDGIDAYWGTGVALSVAANRISYMLDLRGPSVAVDTACSSSLVALHTACQSLWSGRSRLAIAGGVNVVLSPAFGINLTKAGVLAPDGRCKTFDASADGYVRGEGAGIVVLKPLERALADGDEVRAVIRGGAVGQDGRTNGLMAPNGRSQEDLLRAAYRHSGVAPGDVGYVEAHGTGTLLGDMMEAEALGRVAGRGRPAERPCLVGSVKSNIGHLEAAAGIAGVIKTVLMLEHRRIPASLHVENPNPRIDFASLRLRVPRAAEQWPGYGGPLRAGVSSFGFAGTCAHLVLEEAPPVRSGGGHGRPREDAPVLLPLSARSPEALREVAERFLGVLTGDGDSRPDLADLAYTAGARRSHHRHRLAIVAGSRDEAADRLRAFLAGAPSPGMVSGDAGRRRRRRSAFVCSGQGPVWWPLDPALREEPAFLAALEECDGLVRAEAGWSLLDELWADERASRLDEPDFCQPALFAVQIALASMWRSRGIVPDAVVGHSMGEVAAAHLSGALGLEDAVRVICRRGRAIRTVSGRGRMAVVELHADAVRNELRGLEDRVCVAAVNAPTSTVISGDADAVEEVADRLGASGVFVRILRSVDFASHSPHMEPLMGDLAGALSGLSPVPPRLPMYSTVTGRAVDGDALDGGYWAENIRTPVLFAAAVDALLDGGHEVFVELSPHPGLLSAIAQSAQAKGRETVLVPSLRRDRPPGEVMRASLGALYAGGCEPEWTALYPEPRRPARLPGYPWQRERCWLPSRGALPSLPGRAGGHPLLGHHVELAGAAGSHVWENAVNAEAQAVLDDHRVQGVAVLPGAAWLEMARAAAAQVFGGSSGALTAVEFPSMLALDDADTATIQLSVSTADGGGASVRAYSRPADGSGRRPEWTLHMTGTVAPGGPVGADLAALDLDAVRARCPNRMAPAAFYQDLEARGLEYGRAFQAVEGLWQGEREALAAIVPPAEVASETGSYGIHPVLLDAALQALVGAFQSGTGTDDRRPYVPLAIDRMAARPPGTGGQDRLWAHARVRPGDEAGAAGMVGDVRLAADDGTTVAVLEGVHVRRLDGDAWMPPSTSLDRALYEVRWQRRERGALKPSSPTGGWLIFADGRGVGADLAAHLTGDGEPVVLVTAGDGYDGSDPDRLVIRADHGGETRRAVEAARERMGGLRGVVHLWSLDAADLRAAQRRGVVNVLHLVHALADGATPDPGTRLWLLTAGVHAVDGSAPASAAHAPIWGLGRVAALEHPELRPTLVDLDPALDAGAARWIAAELRAGDAETQVAVRDGARHVARLARRAAPRTVPADAVRADATYLVTGGLGALGLLAGRWLAEHGARHLLLIGRGDPGDAAERELRRLREAGAEIRTARADVSDERALAEVLADAAASMPPIRGVVHAAGVLDDATLGTLDPARLLAVLEPKVTGAWNLHNLTADLPLDFFVMFSSLAGVLGSPGQGNYAAANAFLDALASLRAAQGRPALSIAWGAWQDTGLSVRREGTGRFVERAGIRGIAPDSGSRWLGPLLGVEAAQVAVGHVDWRRWAETAAPSPLVSELAAAGPDAAAEASARPGALTADELFAADPAERRALLETYLHGAIARALEMTPEQLDADQPLNEVGLDSLVGVGMKSQVEVELGLSLPLAAALEGSSVRQLAARMLDDAGPGGAPPRDDGAEDGVWEEFEVL</sequence>
<dbReference type="InterPro" id="IPR036736">
    <property type="entry name" value="ACP-like_sf"/>
</dbReference>
<keyword evidence="9" id="KW-1185">Reference proteome</keyword>
<dbReference type="InterPro" id="IPR016036">
    <property type="entry name" value="Malonyl_transacylase_ACP-bd"/>
</dbReference>
<feature type="active site" description="Proton acceptor; for dehydratase activity" evidence="4">
    <location>
        <position position="930"/>
    </location>
</feature>
<dbReference type="CDD" id="cd00833">
    <property type="entry name" value="PKS"/>
    <property type="match status" value="1"/>
</dbReference>
<dbReference type="Pfam" id="PF00550">
    <property type="entry name" value="PP-binding"/>
    <property type="match status" value="1"/>
</dbReference>
<feature type="domain" description="PKS/mFAS DH" evidence="7">
    <location>
        <begin position="897"/>
        <end position="1194"/>
    </location>
</feature>
<dbReference type="SUPFAM" id="SSF55048">
    <property type="entry name" value="Probable ACP-binding domain of malonyl-CoA ACP transacylase"/>
    <property type="match status" value="1"/>
</dbReference>
<dbReference type="InterPro" id="IPR013968">
    <property type="entry name" value="PKS_KR"/>
</dbReference>
<keyword evidence="2" id="KW-0597">Phosphoprotein</keyword>
<dbReference type="Gene3D" id="3.40.47.10">
    <property type="match status" value="1"/>
</dbReference>
<reference evidence="8" key="1">
    <citation type="submission" date="2019-12" db="EMBL/GenBank/DDBJ databases">
        <title>Actinomadura physcomitrii sp. nov., a novel actinomycete isolated from moss [Physcomitrium sphaericum (Ludw) Fuernr].</title>
        <authorList>
            <person name="Zhuang X."/>
        </authorList>
    </citation>
    <scope>NUCLEOTIDE SEQUENCE [LARGE SCALE GENOMIC DNA]</scope>
    <source>
        <strain evidence="8">LD22</strain>
    </source>
</reference>
<proteinExistence type="predicted"/>
<dbReference type="Pfam" id="PF21089">
    <property type="entry name" value="PKS_DH_N"/>
    <property type="match status" value="1"/>
</dbReference>
<dbReference type="SUPFAM" id="SSF53901">
    <property type="entry name" value="Thiolase-like"/>
    <property type="match status" value="1"/>
</dbReference>
<evidence type="ECO:0000313" key="8">
    <source>
        <dbReference type="EMBL" id="MWA04973.1"/>
    </source>
</evidence>
<dbReference type="Gene3D" id="3.40.50.720">
    <property type="entry name" value="NAD(P)-binding Rossmann-like Domain"/>
    <property type="match status" value="1"/>
</dbReference>
<dbReference type="SUPFAM" id="SSF52151">
    <property type="entry name" value="FabD/lysophospholipase-like"/>
    <property type="match status" value="1"/>
</dbReference>
<dbReference type="InterPro" id="IPR020841">
    <property type="entry name" value="PKS_Beta-ketoAc_synthase_dom"/>
</dbReference>
<evidence type="ECO:0000313" key="9">
    <source>
        <dbReference type="Proteomes" id="UP000462055"/>
    </source>
</evidence>
<dbReference type="PROSITE" id="PS00606">
    <property type="entry name" value="KS3_1"/>
    <property type="match status" value="1"/>
</dbReference>
<dbReference type="InterPro" id="IPR001227">
    <property type="entry name" value="Ac_transferase_dom_sf"/>
</dbReference>
<dbReference type="SMART" id="SM00826">
    <property type="entry name" value="PKS_DH"/>
    <property type="match status" value="1"/>
</dbReference>
<dbReference type="InterPro" id="IPR042104">
    <property type="entry name" value="PKS_dehydratase_sf"/>
</dbReference>
<dbReference type="Pfam" id="PF08659">
    <property type="entry name" value="KR"/>
    <property type="match status" value="1"/>
</dbReference>
<dbReference type="EMBL" id="WBMS02000032">
    <property type="protein sequence ID" value="MWA04973.1"/>
    <property type="molecule type" value="Genomic_DNA"/>
</dbReference>
<dbReference type="InterPro" id="IPR016039">
    <property type="entry name" value="Thiolase-like"/>
</dbReference>
<dbReference type="SMART" id="SM01294">
    <property type="entry name" value="PKS_PP_betabranch"/>
    <property type="match status" value="1"/>
</dbReference>
<evidence type="ECO:0000259" key="6">
    <source>
        <dbReference type="PROSITE" id="PS52004"/>
    </source>
</evidence>
<dbReference type="InterPro" id="IPR049551">
    <property type="entry name" value="PKS_DH_C"/>
</dbReference>
<dbReference type="GO" id="GO:0031177">
    <property type="term" value="F:phosphopantetheine binding"/>
    <property type="evidence" value="ECO:0007669"/>
    <property type="project" value="InterPro"/>
</dbReference>
<dbReference type="SMART" id="SM00827">
    <property type="entry name" value="PKS_AT"/>
    <property type="match status" value="1"/>
</dbReference>
<dbReference type="PROSITE" id="PS52004">
    <property type="entry name" value="KS3_2"/>
    <property type="match status" value="1"/>
</dbReference>
<dbReference type="InterPro" id="IPR014043">
    <property type="entry name" value="Acyl_transferase_dom"/>
</dbReference>
<dbReference type="Pfam" id="PF02801">
    <property type="entry name" value="Ketoacyl-synt_C"/>
    <property type="match status" value="1"/>
</dbReference>
<evidence type="ECO:0000256" key="2">
    <source>
        <dbReference type="ARBA" id="ARBA00022553"/>
    </source>
</evidence>
<dbReference type="InterPro" id="IPR018201">
    <property type="entry name" value="Ketoacyl_synth_AS"/>
</dbReference>
<dbReference type="InterPro" id="IPR014031">
    <property type="entry name" value="Ketoacyl_synth_C"/>
</dbReference>
<dbReference type="InterPro" id="IPR032821">
    <property type="entry name" value="PKS_assoc"/>
</dbReference>
<dbReference type="InterPro" id="IPR014030">
    <property type="entry name" value="Ketoacyl_synth_N"/>
</dbReference>
<dbReference type="InterPro" id="IPR050091">
    <property type="entry name" value="PKS_NRPS_Biosynth_Enz"/>
</dbReference>
<dbReference type="SMART" id="SM00823">
    <property type="entry name" value="PKS_PP"/>
    <property type="match status" value="1"/>
</dbReference>
<comment type="caution">
    <text evidence="8">The sequence shown here is derived from an EMBL/GenBank/DDBJ whole genome shotgun (WGS) entry which is preliminary data.</text>
</comment>